<dbReference type="EMBL" id="LR796360">
    <property type="protein sequence ID" value="CAB4138955.1"/>
    <property type="molecule type" value="Genomic_DNA"/>
</dbReference>
<name>A0A6J5LWU3_9CAUD</name>
<sequence>MPMVGGKKYSYGPKGMAMAEKAAAKMGKPMKMAKKKAKKK</sequence>
<proteinExistence type="predicted"/>
<evidence type="ECO:0000313" key="1">
    <source>
        <dbReference type="EMBL" id="CAB4138955.1"/>
    </source>
</evidence>
<reference evidence="1" key="1">
    <citation type="submission" date="2020-04" db="EMBL/GenBank/DDBJ databases">
        <authorList>
            <person name="Chiriac C."/>
            <person name="Salcher M."/>
            <person name="Ghai R."/>
            <person name="Kavagutti S V."/>
        </authorList>
    </citation>
    <scope>NUCLEOTIDE SEQUENCE</scope>
</reference>
<accession>A0A6J5LWU3</accession>
<gene>
    <name evidence="1" type="ORF">UFOVP351_8</name>
</gene>
<protein>
    <submittedName>
        <fullName evidence="1">Uncharacterized protein</fullName>
    </submittedName>
</protein>
<organism evidence="1">
    <name type="scientific">uncultured Caudovirales phage</name>
    <dbReference type="NCBI Taxonomy" id="2100421"/>
    <lineage>
        <taxon>Viruses</taxon>
        <taxon>Duplodnaviria</taxon>
        <taxon>Heunggongvirae</taxon>
        <taxon>Uroviricota</taxon>
        <taxon>Caudoviricetes</taxon>
        <taxon>Peduoviridae</taxon>
        <taxon>Maltschvirus</taxon>
        <taxon>Maltschvirus maltsch</taxon>
    </lineage>
</organism>